<sequence>MIFDRQDQNQTTCHTCDSEQTNINAPLSLQAQPPLWRGMAGNRLTLSRLTIASKFVEGKVYRFLYQKIICMRIKSRTYQENWSSFQIPLTSARNAWGWIYLETDTEPKMRFCACIAYPKALLSNRRQGPSIAGLSLRHPWQEEPRGDITNVFGPNGILQDSVEISVAADQIKFILTSEHISKARIDYRRWLQDLTLSQEGSWLLDAPITHVRFPGTHNSATYGEGFGLFRKNWCCQNMNIYQQLSCGIRYFDIRMAPDPSRASFYPCHGVKHYTGDKLAQSRNQLNMDDIICQILRFIEGEGSKELIIIEANLEYARRGKEQQAEEFWMQWMILEKYLLPYTTKIPTLSQVREQNRCVLLWGNHNDSAEFLSKNEQDTRALQLFQTYVWPADDDPTTFLKGSEWNGKVWQSGDLDEVVSAVRTRHFTDESLSREYFWRAQLQLTPSFFHTEFLTKKATFSPAKLARKTNPRVAVILDDKDWKDNMSIVSVDFPTTDIIYQVVKANLHKMRGEGRFRSPEEDVNISEASASSIPDTCIVEEDAILDDIVLERSRTMSVVKISHEFVRRYSVAH</sequence>
<dbReference type="PANTHER" id="PTHR13593:SF113">
    <property type="entry name" value="SI:DKEY-266F7.9"/>
    <property type="match status" value="1"/>
</dbReference>
<dbReference type="InParanoid" id="A0A2P6N6R1"/>
<dbReference type="Proteomes" id="UP000241769">
    <property type="component" value="Unassembled WGS sequence"/>
</dbReference>
<evidence type="ECO:0000313" key="1">
    <source>
        <dbReference type="EMBL" id="PRP79630.1"/>
    </source>
</evidence>
<proteinExistence type="predicted"/>
<comment type="caution">
    <text evidence="1">The sequence shown here is derived from an EMBL/GenBank/DDBJ whole genome shotgun (WGS) entry which is preliminary data.</text>
</comment>
<dbReference type="AlphaFoldDB" id="A0A2P6N6R1"/>
<dbReference type="PANTHER" id="PTHR13593">
    <property type="match status" value="1"/>
</dbReference>
<gene>
    <name evidence="1" type="ORF">PROFUN_12820</name>
</gene>
<dbReference type="GO" id="GO:0006629">
    <property type="term" value="P:lipid metabolic process"/>
    <property type="evidence" value="ECO:0007669"/>
    <property type="project" value="InterPro"/>
</dbReference>
<dbReference type="SUPFAM" id="SSF51695">
    <property type="entry name" value="PLC-like phosphodiesterases"/>
    <property type="match status" value="1"/>
</dbReference>
<dbReference type="InterPro" id="IPR017946">
    <property type="entry name" value="PLC-like_Pdiesterase_TIM-brl"/>
</dbReference>
<reference evidence="1 2" key="1">
    <citation type="journal article" date="2018" name="Genome Biol. Evol.">
        <title>Multiple Roots of Fruiting Body Formation in Amoebozoa.</title>
        <authorList>
            <person name="Hillmann F."/>
            <person name="Forbes G."/>
            <person name="Novohradska S."/>
            <person name="Ferling I."/>
            <person name="Riege K."/>
            <person name="Groth M."/>
            <person name="Westermann M."/>
            <person name="Marz M."/>
            <person name="Spaller T."/>
            <person name="Winckler T."/>
            <person name="Schaap P."/>
            <person name="Glockner G."/>
        </authorList>
    </citation>
    <scope>NUCLEOTIDE SEQUENCE [LARGE SCALE GENOMIC DNA]</scope>
    <source>
        <strain evidence="1 2">Jena</strain>
    </source>
</reference>
<keyword evidence="2" id="KW-1185">Reference proteome</keyword>
<accession>A0A2P6N6R1</accession>
<protein>
    <recommendedName>
        <fullName evidence="3">Phosphatidylinositol-specific phospholipase C X domain-containing protein</fullName>
    </recommendedName>
</protein>
<name>A0A2P6N6R1_9EUKA</name>
<dbReference type="Gene3D" id="3.20.20.190">
    <property type="entry name" value="Phosphatidylinositol (PI) phosphodiesterase"/>
    <property type="match status" value="1"/>
</dbReference>
<organism evidence="1 2">
    <name type="scientific">Planoprotostelium fungivorum</name>
    <dbReference type="NCBI Taxonomy" id="1890364"/>
    <lineage>
        <taxon>Eukaryota</taxon>
        <taxon>Amoebozoa</taxon>
        <taxon>Evosea</taxon>
        <taxon>Variosea</taxon>
        <taxon>Cavosteliida</taxon>
        <taxon>Cavosteliaceae</taxon>
        <taxon>Planoprotostelium</taxon>
    </lineage>
</organism>
<dbReference type="InterPro" id="IPR051057">
    <property type="entry name" value="PI-PLC_domain"/>
</dbReference>
<dbReference type="PROSITE" id="PS50007">
    <property type="entry name" value="PIPLC_X_DOMAIN"/>
    <property type="match status" value="1"/>
</dbReference>
<evidence type="ECO:0008006" key="3">
    <source>
        <dbReference type="Google" id="ProtNLM"/>
    </source>
</evidence>
<dbReference type="GO" id="GO:0008081">
    <property type="term" value="F:phosphoric diester hydrolase activity"/>
    <property type="evidence" value="ECO:0007669"/>
    <property type="project" value="InterPro"/>
</dbReference>
<dbReference type="OrthoDB" id="1046782at2759"/>
<evidence type="ECO:0000313" key="2">
    <source>
        <dbReference type="Proteomes" id="UP000241769"/>
    </source>
</evidence>
<dbReference type="EMBL" id="MDYQ01000177">
    <property type="protein sequence ID" value="PRP79630.1"/>
    <property type="molecule type" value="Genomic_DNA"/>
</dbReference>